<gene>
    <name evidence="7 8" type="primary">ispD</name>
    <name evidence="8" type="ORF">HQ497_15725</name>
</gene>
<dbReference type="NCBIfam" id="TIGR00453">
    <property type="entry name" value="ispD"/>
    <property type="match status" value="1"/>
</dbReference>
<evidence type="ECO:0000313" key="9">
    <source>
        <dbReference type="Proteomes" id="UP000754644"/>
    </source>
</evidence>
<dbReference type="Proteomes" id="UP000754644">
    <property type="component" value="Unassembled WGS sequence"/>
</dbReference>
<dbReference type="GO" id="GO:0050518">
    <property type="term" value="F:2-C-methyl-D-erythritol 4-phosphate cytidylyltransferase activity"/>
    <property type="evidence" value="ECO:0007669"/>
    <property type="project" value="UniProtKB-UniRule"/>
</dbReference>
<evidence type="ECO:0000256" key="7">
    <source>
        <dbReference type="HAMAP-Rule" id="MF_00108"/>
    </source>
</evidence>
<dbReference type="PANTHER" id="PTHR32125">
    <property type="entry name" value="2-C-METHYL-D-ERYTHRITOL 4-PHOSPHATE CYTIDYLYLTRANSFERASE, CHLOROPLASTIC"/>
    <property type="match status" value="1"/>
</dbReference>
<evidence type="ECO:0000256" key="6">
    <source>
        <dbReference type="ARBA" id="ARBA00023229"/>
    </source>
</evidence>
<accession>A0A973A9F8</accession>
<dbReference type="InterPro" id="IPR050088">
    <property type="entry name" value="IspD/TarI_cytidylyltransf_bact"/>
</dbReference>
<keyword evidence="4 7" id="KW-0808">Transferase</keyword>
<dbReference type="InterPro" id="IPR001228">
    <property type="entry name" value="IspD"/>
</dbReference>
<comment type="pathway">
    <text evidence="2 7">Isoprenoid biosynthesis; isopentenyl diphosphate biosynthesis via DXP pathway; isopentenyl diphosphate from 1-deoxy-D-xylulose 5-phosphate: step 2/6.</text>
</comment>
<evidence type="ECO:0000313" key="8">
    <source>
        <dbReference type="EMBL" id="NQV66809.1"/>
    </source>
</evidence>
<evidence type="ECO:0000256" key="2">
    <source>
        <dbReference type="ARBA" id="ARBA00004787"/>
    </source>
</evidence>
<keyword evidence="5 7" id="KW-0548">Nucleotidyltransferase</keyword>
<proteinExistence type="inferred from homology"/>
<comment type="function">
    <text evidence="7">Catalyzes the formation of 4-diphosphocytidyl-2-C-methyl-D-erythritol from CTP and 2-C-methyl-D-erythritol 4-phosphate (MEP).</text>
</comment>
<dbReference type="SUPFAM" id="SSF53448">
    <property type="entry name" value="Nucleotide-diphospho-sugar transferases"/>
    <property type="match status" value="1"/>
</dbReference>
<feature type="site" description="Positions MEP for the nucleophilic attack" evidence="7">
    <location>
        <position position="153"/>
    </location>
</feature>
<feature type="site" description="Positions MEP for the nucleophilic attack" evidence="7">
    <location>
        <position position="209"/>
    </location>
</feature>
<organism evidence="8 9">
    <name type="scientific">SAR86 cluster bacterium</name>
    <dbReference type="NCBI Taxonomy" id="2030880"/>
    <lineage>
        <taxon>Bacteria</taxon>
        <taxon>Pseudomonadati</taxon>
        <taxon>Pseudomonadota</taxon>
        <taxon>Gammaproteobacteria</taxon>
        <taxon>SAR86 cluster</taxon>
    </lineage>
</organism>
<reference evidence="8" key="1">
    <citation type="submission" date="2020-05" db="EMBL/GenBank/DDBJ databases">
        <title>Sulfur intermediates as new biogeochemical hubs in an aquatic model microbial ecosystem.</title>
        <authorList>
            <person name="Vigneron A."/>
        </authorList>
    </citation>
    <scope>NUCLEOTIDE SEQUENCE</scope>
    <source>
        <strain evidence="8">Bin.250</strain>
    </source>
</reference>
<evidence type="ECO:0000256" key="1">
    <source>
        <dbReference type="ARBA" id="ARBA00001282"/>
    </source>
</evidence>
<feature type="site" description="Transition state stabilizer" evidence="7">
    <location>
        <position position="19"/>
    </location>
</feature>
<name>A0A973A9F8_9GAMM</name>
<dbReference type="AlphaFoldDB" id="A0A973A9F8"/>
<protein>
    <recommendedName>
        <fullName evidence="7">2-C-methyl-D-erythritol 4-phosphate cytidylyltransferase</fullName>
        <ecNumber evidence="7">2.7.7.60</ecNumber>
    </recommendedName>
    <alternativeName>
        <fullName evidence="7">4-diphosphocytidyl-2C-methyl-D-erythritol synthase</fullName>
    </alternativeName>
    <alternativeName>
        <fullName evidence="7">MEP cytidylyltransferase</fullName>
        <shortName evidence="7">MCT</shortName>
    </alternativeName>
</protein>
<evidence type="ECO:0000256" key="3">
    <source>
        <dbReference type="ARBA" id="ARBA00009789"/>
    </source>
</evidence>
<dbReference type="InterPro" id="IPR029044">
    <property type="entry name" value="Nucleotide-diphossugar_trans"/>
</dbReference>
<dbReference type="Gene3D" id="3.90.550.10">
    <property type="entry name" value="Spore Coat Polysaccharide Biosynthesis Protein SpsA, Chain A"/>
    <property type="match status" value="1"/>
</dbReference>
<keyword evidence="6 7" id="KW-0414">Isoprene biosynthesis</keyword>
<dbReference type="PROSITE" id="PS01295">
    <property type="entry name" value="ISPD"/>
    <property type="match status" value="1"/>
</dbReference>
<comment type="similarity">
    <text evidence="3 7">Belongs to the IspD/TarI cytidylyltransferase family. IspD subfamily.</text>
</comment>
<dbReference type="CDD" id="cd02516">
    <property type="entry name" value="CDP-ME_synthetase"/>
    <property type="match status" value="1"/>
</dbReference>
<feature type="site" description="Transition state stabilizer" evidence="7">
    <location>
        <position position="26"/>
    </location>
</feature>
<evidence type="ECO:0000256" key="5">
    <source>
        <dbReference type="ARBA" id="ARBA00022695"/>
    </source>
</evidence>
<dbReference type="PANTHER" id="PTHR32125:SF4">
    <property type="entry name" value="2-C-METHYL-D-ERYTHRITOL 4-PHOSPHATE CYTIDYLYLTRANSFERASE, CHLOROPLASTIC"/>
    <property type="match status" value="1"/>
</dbReference>
<dbReference type="EMBL" id="JABMOJ010000586">
    <property type="protein sequence ID" value="NQV66809.1"/>
    <property type="molecule type" value="Genomic_DNA"/>
</dbReference>
<dbReference type="HAMAP" id="MF_00108">
    <property type="entry name" value="IspD"/>
    <property type="match status" value="1"/>
</dbReference>
<dbReference type="EC" id="2.7.7.60" evidence="7"/>
<dbReference type="GO" id="GO:0019288">
    <property type="term" value="P:isopentenyl diphosphate biosynthetic process, methylerythritol 4-phosphate pathway"/>
    <property type="evidence" value="ECO:0007669"/>
    <property type="project" value="UniProtKB-UniRule"/>
</dbReference>
<comment type="catalytic activity">
    <reaction evidence="1 7">
        <text>2-C-methyl-D-erythritol 4-phosphate + CTP + H(+) = 4-CDP-2-C-methyl-D-erythritol + diphosphate</text>
        <dbReference type="Rhea" id="RHEA:13429"/>
        <dbReference type="ChEBI" id="CHEBI:15378"/>
        <dbReference type="ChEBI" id="CHEBI:33019"/>
        <dbReference type="ChEBI" id="CHEBI:37563"/>
        <dbReference type="ChEBI" id="CHEBI:57823"/>
        <dbReference type="ChEBI" id="CHEBI:58262"/>
        <dbReference type="EC" id="2.7.7.60"/>
    </reaction>
</comment>
<comment type="caution">
    <text evidence="8">The sequence shown here is derived from an EMBL/GenBank/DDBJ whole genome shotgun (WGS) entry which is preliminary data.</text>
</comment>
<sequence>MSSLAQVSVVIPAAGKGVRMSAEISKQYLPLAGKPLLARTLSRVLALSPRQVVLVVAPGDEHWRAVEGVEHCLVVRGGACRAASVLNGLAALQAATNDWVLVHDGARPCVRGADIRRLFQLVATTEVGGLLGVPVTDTVKEVAAGLITASLDRTRLWLAQTPQIFRFGLLQAALQDALRQQMLITDEASAIEMMGFQPLMVEGHRDNIKVTHAEDLALAEYYLAQQAMTERGAV</sequence>
<dbReference type="InterPro" id="IPR034683">
    <property type="entry name" value="IspD/TarI"/>
</dbReference>
<evidence type="ECO:0000256" key="4">
    <source>
        <dbReference type="ARBA" id="ARBA00022679"/>
    </source>
</evidence>
<dbReference type="Pfam" id="PF01128">
    <property type="entry name" value="IspD"/>
    <property type="match status" value="1"/>
</dbReference>
<dbReference type="InterPro" id="IPR018294">
    <property type="entry name" value="ISPD_synthase_CS"/>
</dbReference>
<dbReference type="FunFam" id="3.90.550.10:FF:000003">
    <property type="entry name" value="2-C-methyl-D-erythritol 4-phosphate cytidylyltransferase"/>
    <property type="match status" value="1"/>
</dbReference>